<dbReference type="InterPro" id="IPR011990">
    <property type="entry name" value="TPR-like_helical_dom_sf"/>
</dbReference>
<accession>A0A7Y9C4M7</accession>
<feature type="repeat" description="TPR" evidence="1">
    <location>
        <begin position="109"/>
        <end position="142"/>
    </location>
</feature>
<dbReference type="RefSeq" id="WP_176005179.1">
    <property type="nucleotide sequence ID" value="NZ_JABWMI010000006.1"/>
</dbReference>
<protein>
    <submittedName>
        <fullName evidence="5">Tetratricopeptide repeat protein</fullName>
    </submittedName>
</protein>
<dbReference type="EMBL" id="JACBJI010000002">
    <property type="protein sequence ID" value="NYA70366.1"/>
    <property type="molecule type" value="Genomic_DNA"/>
</dbReference>
<evidence type="ECO:0000313" key="5">
    <source>
        <dbReference type="EMBL" id="NYA70366.1"/>
    </source>
</evidence>
<dbReference type="SUPFAM" id="SSF48452">
    <property type="entry name" value="TPR-like"/>
    <property type="match status" value="2"/>
</dbReference>
<keyword evidence="2" id="KW-0175">Coiled coil</keyword>
<comment type="caution">
    <text evidence="5">The sequence shown here is derived from an EMBL/GenBank/DDBJ whole genome shotgun (WGS) entry which is preliminary data.</text>
</comment>
<feature type="chain" id="PRO_5031035723" evidence="4">
    <location>
        <begin position="24"/>
        <end position="550"/>
    </location>
</feature>
<keyword evidence="3" id="KW-1133">Transmembrane helix</keyword>
<dbReference type="InterPro" id="IPR019734">
    <property type="entry name" value="TPR_rpt"/>
</dbReference>
<keyword evidence="3" id="KW-0812">Transmembrane</keyword>
<keyword evidence="6" id="KW-1185">Reference proteome</keyword>
<keyword evidence="4" id="KW-0732">Signal</keyword>
<dbReference type="InterPro" id="IPR016032">
    <property type="entry name" value="Sig_transdc_resp-reg_C-effctor"/>
</dbReference>
<feature type="coiled-coil region" evidence="2">
    <location>
        <begin position="394"/>
        <end position="421"/>
    </location>
</feature>
<dbReference type="SMART" id="SM00028">
    <property type="entry name" value="TPR"/>
    <property type="match status" value="5"/>
</dbReference>
<dbReference type="PROSITE" id="PS50005">
    <property type="entry name" value="TPR"/>
    <property type="match status" value="1"/>
</dbReference>
<evidence type="ECO:0000256" key="1">
    <source>
        <dbReference type="PROSITE-ProRule" id="PRU00339"/>
    </source>
</evidence>
<dbReference type="Gene3D" id="1.10.10.10">
    <property type="entry name" value="Winged helix-like DNA-binding domain superfamily/Winged helix DNA-binding domain"/>
    <property type="match status" value="1"/>
</dbReference>
<evidence type="ECO:0000256" key="4">
    <source>
        <dbReference type="SAM" id="SignalP"/>
    </source>
</evidence>
<proteinExistence type="predicted"/>
<dbReference type="GO" id="GO:0003677">
    <property type="term" value="F:DNA binding"/>
    <property type="evidence" value="ECO:0007669"/>
    <property type="project" value="InterPro"/>
</dbReference>
<feature type="transmembrane region" description="Helical" evidence="3">
    <location>
        <begin position="335"/>
        <end position="354"/>
    </location>
</feature>
<dbReference type="SUPFAM" id="SSF46894">
    <property type="entry name" value="C-terminal effector domain of the bipartite response regulators"/>
    <property type="match status" value="1"/>
</dbReference>
<feature type="signal peptide" evidence="4">
    <location>
        <begin position="1"/>
        <end position="23"/>
    </location>
</feature>
<evidence type="ECO:0000256" key="3">
    <source>
        <dbReference type="SAM" id="Phobius"/>
    </source>
</evidence>
<dbReference type="Gene3D" id="1.25.40.10">
    <property type="entry name" value="Tetratricopeptide repeat domain"/>
    <property type="match status" value="2"/>
</dbReference>
<dbReference type="Pfam" id="PF13424">
    <property type="entry name" value="TPR_12"/>
    <property type="match status" value="1"/>
</dbReference>
<keyword evidence="1" id="KW-0802">TPR repeat</keyword>
<gene>
    <name evidence="5" type="ORF">HZF10_05495</name>
</gene>
<name>A0A7Y9C4M7_9FLAO</name>
<sequence length="550" mass="63447">MPFIRVVLSFVFACLLAQTAAWGQTRQDCDSLIVKGVKAMQNQQHAKSLELLAEAKSIAHKQNWPEQEFLAINNIGANYYILLEYGEALDHYLEAYTLAIRKLQPKFEMIVLNNIAILYSKEKKFDKADEYFGKAYNIAKENNDKLKIGLYAMNLGNVANEVHKPQIARDYFLEAIPLLKNQPEFSAMAKVGMAESEYQQGRWSEARTSALQIYDSIKNSAFEDAKTSSLIIAGKSFLKENNLPQAEKYLNLLIASKPNLETKITLFDMLSDLHFRAKRFDKALVCKDSIIKINSQLEAIKNGKLLETNKAKFEIKNYQNELVLKEAKITNERRIFYSITAIILVILALVIWSLRNRSIKHKQKKLIAERNQQILYLELEKEKNEHLLLEKLSKENETTALLEQERLKNELEARNRKLSAKALYLSGRNEMIEEVLSELSKIPQLSEDKVLSTRIDSLKKHLKSDGQWDDFITHFEEVNHTFLNALKTKHANLTANDIRFLSYIYMNLSNKEIASMLNITVEACRKRKERLSDKMSIPEHVNLYDYLATL</sequence>
<organism evidence="5 6">
    <name type="scientific">Flavobacterium agri</name>
    <dbReference type="NCBI Taxonomy" id="2743471"/>
    <lineage>
        <taxon>Bacteria</taxon>
        <taxon>Pseudomonadati</taxon>
        <taxon>Bacteroidota</taxon>
        <taxon>Flavobacteriia</taxon>
        <taxon>Flavobacteriales</taxon>
        <taxon>Flavobacteriaceae</taxon>
        <taxon>Flavobacterium</taxon>
    </lineage>
</organism>
<dbReference type="GO" id="GO:0006355">
    <property type="term" value="P:regulation of DNA-templated transcription"/>
    <property type="evidence" value="ECO:0007669"/>
    <property type="project" value="InterPro"/>
</dbReference>
<dbReference type="Proteomes" id="UP000535020">
    <property type="component" value="Unassembled WGS sequence"/>
</dbReference>
<dbReference type="InterPro" id="IPR036388">
    <property type="entry name" value="WH-like_DNA-bd_sf"/>
</dbReference>
<keyword evidence="3" id="KW-0472">Membrane</keyword>
<dbReference type="AlphaFoldDB" id="A0A7Y9C4M7"/>
<reference evidence="5 6" key="1">
    <citation type="submission" date="2020-07" db="EMBL/GenBank/DDBJ databases">
        <authorList>
            <person name="Sun Q."/>
        </authorList>
    </citation>
    <scope>NUCLEOTIDE SEQUENCE [LARGE SCALE GENOMIC DNA]</scope>
    <source>
        <strain evidence="5 6">MAH-1</strain>
    </source>
</reference>
<evidence type="ECO:0000313" key="6">
    <source>
        <dbReference type="Proteomes" id="UP000535020"/>
    </source>
</evidence>
<evidence type="ECO:0000256" key="2">
    <source>
        <dbReference type="SAM" id="Coils"/>
    </source>
</evidence>